<dbReference type="AlphaFoldDB" id="X1BPK9"/>
<organism evidence="1">
    <name type="scientific">marine sediment metagenome</name>
    <dbReference type="NCBI Taxonomy" id="412755"/>
    <lineage>
        <taxon>unclassified sequences</taxon>
        <taxon>metagenomes</taxon>
        <taxon>ecological metagenomes</taxon>
    </lineage>
</organism>
<accession>X1BPK9</accession>
<sequence>TSIILEPKWQGDILYVLGILNSKLASYYILSHSPVFQGGYHKFSSNYLKNTPIKKIDSSKKQETKLRDEIVELVKKMLALNKRLNEIGDKKTDQRYKIEEEIKRTDAEIDELIYKLYGITEKEKKIIEESLK</sequence>
<feature type="non-terminal residue" evidence="1">
    <location>
        <position position="1"/>
    </location>
</feature>
<name>X1BPK9_9ZZZZ</name>
<protein>
    <submittedName>
        <fullName evidence="1">Uncharacterized protein</fullName>
    </submittedName>
</protein>
<proteinExistence type="predicted"/>
<gene>
    <name evidence="1" type="ORF">S01H4_26223</name>
</gene>
<dbReference type="EMBL" id="BART01012609">
    <property type="protein sequence ID" value="GAG83117.1"/>
    <property type="molecule type" value="Genomic_DNA"/>
</dbReference>
<evidence type="ECO:0000313" key="1">
    <source>
        <dbReference type="EMBL" id="GAG83117.1"/>
    </source>
</evidence>
<reference evidence="1" key="1">
    <citation type="journal article" date="2014" name="Front. Microbiol.">
        <title>High frequency of phylogenetically diverse reductive dehalogenase-homologous genes in deep subseafloor sedimentary metagenomes.</title>
        <authorList>
            <person name="Kawai M."/>
            <person name="Futagami T."/>
            <person name="Toyoda A."/>
            <person name="Takaki Y."/>
            <person name="Nishi S."/>
            <person name="Hori S."/>
            <person name="Arai W."/>
            <person name="Tsubouchi T."/>
            <person name="Morono Y."/>
            <person name="Uchiyama I."/>
            <person name="Ito T."/>
            <person name="Fujiyama A."/>
            <person name="Inagaki F."/>
            <person name="Takami H."/>
        </authorList>
    </citation>
    <scope>NUCLEOTIDE SEQUENCE</scope>
    <source>
        <strain evidence="1">Expedition CK06-06</strain>
    </source>
</reference>
<comment type="caution">
    <text evidence="1">The sequence shown here is derived from an EMBL/GenBank/DDBJ whole genome shotgun (WGS) entry which is preliminary data.</text>
</comment>